<keyword evidence="8" id="KW-0963">Cytoplasm</keyword>
<dbReference type="Pfam" id="PF00056">
    <property type="entry name" value="Ldh_1_N"/>
    <property type="match status" value="1"/>
</dbReference>
<evidence type="ECO:0000313" key="12">
    <source>
        <dbReference type="Proteomes" id="UP000811282"/>
    </source>
</evidence>
<dbReference type="NCBIfam" id="TIGR01771">
    <property type="entry name" value="L-LDH-NAD"/>
    <property type="match status" value="1"/>
</dbReference>
<dbReference type="EC" id="1.1.1.27" evidence="4 8"/>
<dbReference type="Gene3D" id="3.90.110.10">
    <property type="entry name" value="Lactate dehydrogenase/glycoside hydrolase, family 4, C-terminal"/>
    <property type="match status" value="1"/>
</dbReference>
<dbReference type="CDD" id="cd05291">
    <property type="entry name" value="HicDH_like"/>
    <property type="match status" value="1"/>
</dbReference>
<evidence type="ECO:0000259" key="10">
    <source>
        <dbReference type="Pfam" id="PF02866"/>
    </source>
</evidence>
<dbReference type="PANTHER" id="PTHR43128:SF16">
    <property type="entry name" value="L-LACTATE DEHYDROGENASE"/>
    <property type="match status" value="1"/>
</dbReference>
<evidence type="ECO:0000256" key="4">
    <source>
        <dbReference type="ARBA" id="ARBA00012967"/>
    </source>
</evidence>
<evidence type="ECO:0000256" key="2">
    <source>
        <dbReference type="ARBA" id="ARBA00004843"/>
    </source>
</evidence>
<name>A0ABS5YHN1_9GAMM</name>
<evidence type="ECO:0000256" key="3">
    <source>
        <dbReference type="ARBA" id="ARBA00006054"/>
    </source>
</evidence>
<dbReference type="GO" id="GO:0004459">
    <property type="term" value="F:L-lactate dehydrogenase (NAD+) activity"/>
    <property type="evidence" value="ECO:0007669"/>
    <property type="project" value="UniProtKB-EC"/>
</dbReference>
<dbReference type="Proteomes" id="UP000811282">
    <property type="component" value="Unassembled WGS sequence"/>
</dbReference>
<keyword evidence="12" id="KW-1185">Reference proteome</keyword>
<protein>
    <recommendedName>
        <fullName evidence="4 8">L-lactate dehydrogenase</fullName>
        <shortName evidence="8">L-LDH</shortName>
        <ecNumber evidence="4 8">1.1.1.27</ecNumber>
    </recommendedName>
</protein>
<comment type="subunit">
    <text evidence="8">Homotetramer.</text>
</comment>
<dbReference type="InterPro" id="IPR011304">
    <property type="entry name" value="L-lactate_DH"/>
</dbReference>
<dbReference type="PRINTS" id="PR00086">
    <property type="entry name" value="LLDHDRGNASE"/>
</dbReference>
<dbReference type="InterPro" id="IPR036291">
    <property type="entry name" value="NAD(P)-bd_dom_sf"/>
</dbReference>
<comment type="similarity">
    <text evidence="3 8">Belongs to the LDH/MDH superfamily. LDH family.</text>
</comment>
<feature type="binding site" evidence="8">
    <location>
        <position position="40"/>
    </location>
    <ligand>
        <name>NAD(+)</name>
        <dbReference type="ChEBI" id="CHEBI:57540"/>
    </ligand>
</feature>
<feature type="binding site" evidence="8">
    <location>
        <begin position="122"/>
        <end position="125"/>
    </location>
    <ligand>
        <name>substrate</name>
    </ligand>
</feature>
<feature type="binding site" evidence="8">
    <location>
        <begin position="120"/>
        <end position="122"/>
    </location>
    <ligand>
        <name>NAD(+)</name>
        <dbReference type="ChEBI" id="CHEBI:57540"/>
    </ligand>
</feature>
<dbReference type="InterPro" id="IPR001557">
    <property type="entry name" value="L-lactate/malate_DH"/>
</dbReference>
<dbReference type="Gene3D" id="3.40.50.720">
    <property type="entry name" value="NAD(P)-binding Rossmann-like Domain"/>
    <property type="match status" value="1"/>
</dbReference>
<feature type="binding site" evidence="8">
    <location>
        <position position="145"/>
    </location>
    <ligand>
        <name>NAD(+)</name>
        <dbReference type="ChEBI" id="CHEBI:57540"/>
    </ligand>
</feature>
<evidence type="ECO:0000256" key="8">
    <source>
        <dbReference type="HAMAP-Rule" id="MF_00488"/>
    </source>
</evidence>
<feature type="active site" description="Proton acceptor" evidence="8">
    <location>
        <position position="177"/>
    </location>
</feature>
<evidence type="ECO:0000256" key="7">
    <source>
        <dbReference type="ARBA" id="ARBA00049258"/>
    </source>
</evidence>
<feature type="binding site" evidence="8">
    <location>
        <position position="90"/>
    </location>
    <ligand>
        <name>substrate</name>
    </ligand>
</feature>
<organism evidence="11 12">
    <name type="scientific">Candidatus Sodalis endolongispinus</name>
    <dbReference type="NCBI Taxonomy" id="2812662"/>
    <lineage>
        <taxon>Bacteria</taxon>
        <taxon>Pseudomonadati</taxon>
        <taxon>Pseudomonadota</taxon>
        <taxon>Gammaproteobacteria</taxon>
        <taxon>Enterobacterales</taxon>
        <taxon>Bruguierivoracaceae</taxon>
        <taxon>Sodalis</taxon>
    </lineage>
</organism>
<keyword evidence="6 8" id="KW-0520">NAD</keyword>
<feature type="binding site" evidence="8">
    <location>
        <position position="35"/>
    </location>
    <ligand>
        <name>NAD(+)</name>
        <dbReference type="ChEBI" id="CHEBI:57540"/>
    </ligand>
</feature>
<dbReference type="PIRSF" id="PIRSF000102">
    <property type="entry name" value="Lac_mal_DH"/>
    <property type="match status" value="1"/>
</dbReference>
<dbReference type="RefSeq" id="WP_215670965.1">
    <property type="nucleotide sequence ID" value="NZ_JAFJYC010000002.1"/>
</dbReference>
<reference evidence="11 12" key="1">
    <citation type="journal article" date="2021" name="Genome Biol. Evol.">
        <title>The evolution of interdependence in a four-way mealybug symbiosis.</title>
        <authorList>
            <person name="Garber A.I."/>
            <person name="Kupper M."/>
            <person name="Laetsch D.R."/>
            <person name="Weldon S.R."/>
            <person name="Ladinsky M.S."/>
            <person name="Bjorkman P.J."/>
            <person name="McCutcheon J.P."/>
        </authorList>
    </citation>
    <scope>NUCLEOTIDE SEQUENCE [LARGE SCALE GENOMIC DNA]</scope>
    <source>
        <strain evidence="11">SOD</strain>
    </source>
</reference>
<dbReference type="SUPFAM" id="SSF56327">
    <property type="entry name" value="LDH C-terminal domain-like"/>
    <property type="match status" value="1"/>
</dbReference>
<keyword evidence="5 8" id="KW-0560">Oxidoreductase</keyword>
<comment type="caution">
    <text evidence="11">The sequence shown here is derived from an EMBL/GenBank/DDBJ whole genome shotgun (WGS) entry which is preliminary data.</text>
</comment>
<dbReference type="HAMAP" id="MF_00488">
    <property type="entry name" value="Lactate_dehydrog"/>
    <property type="match status" value="1"/>
</dbReference>
<feature type="binding site" evidence="8">
    <location>
        <position position="14"/>
    </location>
    <ligand>
        <name>NAD(+)</name>
        <dbReference type="ChEBI" id="CHEBI:57540"/>
    </ligand>
</feature>
<dbReference type="PROSITE" id="PS00064">
    <property type="entry name" value="L_LDH"/>
    <property type="match status" value="1"/>
</dbReference>
<feature type="binding site" evidence="8">
    <location>
        <position position="230"/>
    </location>
    <ligand>
        <name>substrate</name>
    </ligand>
</feature>
<evidence type="ECO:0000256" key="6">
    <source>
        <dbReference type="ARBA" id="ARBA00023027"/>
    </source>
</evidence>
<evidence type="ECO:0000313" key="11">
    <source>
        <dbReference type="EMBL" id="MBT9433271.1"/>
    </source>
</evidence>
<dbReference type="InterPro" id="IPR022383">
    <property type="entry name" value="Lactate/malate_DH_C"/>
</dbReference>
<comment type="subcellular location">
    <subcellularLocation>
        <location evidence="8">Cytoplasm</location>
    </subcellularLocation>
</comment>
<dbReference type="InterPro" id="IPR018177">
    <property type="entry name" value="L-lactate_DH_AS"/>
</dbReference>
<feature type="domain" description="Lactate/malate dehydrogenase C-terminal" evidence="10">
    <location>
        <begin position="149"/>
        <end position="309"/>
    </location>
</feature>
<comment type="catalytic activity">
    <reaction evidence="7 8">
        <text>(S)-lactate + NAD(+) = pyruvate + NADH + H(+)</text>
        <dbReference type="Rhea" id="RHEA:23444"/>
        <dbReference type="ChEBI" id="CHEBI:15361"/>
        <dbReference type="ChEBI" id="CHEBI:15378"/>
        <dbReference type="ChEBI" id="CHEBI:16651"/>
        <dbReference type="ChEBI" id="CHEBI:57540"/>
        <dbReference type="ChEBI" id="CHEBI:57945"/>
        <dbReference type="EC" id="1.1.1.27"/>
    </reaction>
</comment>
<dbReference type="InterPro" id="IPR015955">
    <property type="entry name" value="Lactate_DH/Glyco_Ohase_4_C"/>
</dbReference>
<comment type="pathway">
    <text evidence="2 8">Fermentation; pyruvate fermentation to lactate; (S)-lactate from pyruvate: step 1/1.</text>
</comment>
<comment type="caution">
    <text evidence="8">Lacks conserved residue(s) required for the propagation of feature annotation.</text>
</comment>
<dbReference type="EMBL" id="JAFJYC010000002">
    <property type="protein sequence ID" value="MBT9433271.1"/>
    <property type="molecule type" value="Genomic_DNA"/>
</dbReference>
<dbReference type="SUPFAM" id="SSF51735">
    <property type="entry name" value="NAD(P)-binding Rossmann-fold domains"/>
    <property type="match status" value="1"/>
</dbReference>
<comment type="function">
    <text evidence="1">Catalyzes the reversible oxidation of malate to oxaloacetate.</text>
</comment>
<gene>
    <name evidence="8" type="primary">ldh</name>
    <name evidence="11" type="ORF">JZM24_16205</name>
</gene>
<proteinExistence type="inferred from homology"/>
<dbReference type="InterPro" id="IPR001236">
    <property type="entry name" value="Lactate/malate_DH_N"/>
</dbReference>
<dbReference type="PANTHER" id="PTHR43128">
    <property type="entry name" value="L-2-HYDROXYCARBOXYLATE DEHYDROGENASE (NAD(P)(+))"/>
    <property type="match status" value="1"/>
</dbReference>
<evidence type="ECO:0000256" key="5">
    <source>
        <dbReference type="ARBA" id="ARBA00023002"/>
    </source>
</evidence>
<sequence length="316" mass="33914">MKPRKVMIIGTGNVGASAAYALLNQQIGEELILVDINPSRMDGQRKDLADAAAYMPSRVTVSSRSAADCANVDIAVITVSGCSLKSGQTRLDELDATAGIVGQIVPQMMAGGFSGIFLIATNPCDIITYQVWQLSWLPRHRVLGTGVWLDTTLLRRLLAEELDIAPQSIDAFIVGEHGDSQFPVWPHCAVYGMPLGEFSLGKNGQSLDFAALAERTRKTGFDIYAQKGCTDYGVAGTIAEICRNLLTGSHRALTVSCVLDGEYGQRGLAIGVPAVMSQDGVAQIIELDFTPLERQQFDVSAAVIAQNIRRLAMLPS</sequence>
<evidence type="ECO:0000259" key="9">
    <source>
        <dbReference type="Pfam" id="PF00056"/>
    </source>
</evidence>
<dbReference type="Pfam" id="PF02866">
    <property type="entry name" value="Ldh_1_C"/>
    <property type="match status" value="1"/>
</dbReference>
<accession>A0ABS5YHN1</accession>
<evidence type="ECO:0000256" key="1">
    <source>
        <dbReference type="ARBA" id="ARBA00003966"/>
    </source>
</evidence>
<feature type="domain" description="Lactate/malate dehydrogenase N-terminal" evidence="9">
    <location>
        <begin position="5"/>
        <end position="144"/>
    </location>
</feature>
<comment type="function">
    <text evidence="8">Catalyzes the conversion of lactate to pyruvate.</text>
</comment>